<evidence type="ECO:0000313" key="3">
    <source>
        <dbReference type="Proteomes" id="UP001142489"/>
    </source>
</evidence>
<dbReference type="EMBL" id="JAPFRF010000023">
    <property type="protein sequence ID" value="KAJ7303996.1"/>
    <property type="molecule type" value="Genomic_DNA"/>
</dbReference>
<dbReference type="PANTHER" id="PTHR15907">
    <property type="entry name" value="DUF614 FAMILY PROTEIN-RELATED"/>
    <property type="match status" value="1"/>
</dbReference>
<name>A0A9Q0X803_9SAUR</name>
<protein>
    <recommendedName>
        <fullName evidence="4">Cornifelin</fullName>
    </recommendedName>
</protein>
<evidence type="ECO:0000256" key="1">
    <source>
        <dbReference type="ARBA" id="ARBA00009024"/>
    </source>
</evidence>
<dbReference type="Proteomes" id="UP001142489">
    <property type="component" value="Unassembled WGS sequence"/>
</dbReference>
<reference evidence="2" key="1">
    <citation type="journal article" date="2023" name="DNA Res.">
        <title>Chromosome-level genome assembly of Phrynocephalus forsythii using third-generation DNA sequencing and Hi-C analysis.</title>
        <authorList>
            <person name="Qi Y."/>
            <person name="Zhao W."/>
            <person name="Zhao Y."/>
            <person name="Niu C."/>
            <person name="Cao S."/>
            <person name="Zhang Y."/>
        </authorList>
    </citation>
    <scope>NUCLEOTIDE SEQUENCE</scope>
    <source>
        <tissue evidence="2">Muscle</tissue>
    </source>
</reference>
<dbReference type="AlphaFoldDB" id="A0A9Q0X803"/>
<keyword evidence="3" id="KW-1185">Reference proteome</keyword>
<dbReference type="NCBIfam" id="TIGR01571">
    <property type="entry name" value="A_thal_Cys_rich"/>
    <property type="match status" value="1"/>
</dbReference>
<gene>
    <name evidence="2" type="ORF">JRQ81_011513</name>
</gene>
<dbReference type="Pfam" id="PF04749">
    <property type="entry name" value="PLAC8"/>
    <property type="match status" value="1"/>
</dbReference>
<organism evidence="2 3">
    <name type="scientific">Phrynocephalus forsythii</name>
    <dbReference type="NCBI Taxonomy" id="171643"/>
    <lineage>
        <taxon>Eukaryota</taxon>
        <taxon>Metazoa</taxon>
        <taxon>Chordata</taxon>
        <taxon>Craniata</taxon>
        <taxon>Vertebrata</taxon>
        <taxon>Euteleostomi</taxon>
        <taxon>Lepidosauria</taxon>
        <taxon>Squamata</taxon>
        <taxon>Bifurcata</taxon>
        <taxon>Unidentata</taxon>
        <taxon>Episquamata</taxon>
        <taxon>Toxicofera</taxon>
        <taxon>Iguania</taxon>
        <taxon>Acrodonta</taxon>
        <taxon>Agamidae</taxon>
        <taxon>Agaminae</taxon>
        <taxon>Phrynocephalus</taxon>
    </lineage>
</organism>
<comment type="caution">
    <text evidence="2">The sequence shown here is derived from an EMBL/GenBank/DDBJ whole genome shotgun (WGS) entry which is preliminary data.</text>
</comment>
<proteinExistence type="inferred from homology"/>
<dbReference type="OrthoDB" id="1045822at2759"/>
<accession>A0A9Q0X803</accession>
<evidence type="ECO:0000313" key="2">
    <source>
        <dbReference type="EMBL" id="KAJ7303996.1"/>
    </source>
</evidence>
<dbReference type="InterPro" id="IPR006461">
    <property type="entry name" value="PLAC_motif_containing"/>
</dbReference>
<comment type="similarity">
    <text evidence="1">Belongs to the cornifelin family.</text>
</comment>
<evidence type="ECO:0008006" key="4">
    <source>
        <dbReference type="Google" id="ProtNLM"/>
    </source>
</evidence>
<sequence>MAFQPCPVVTQPAAVGRYYPSPYRDWKTGLLDCSSDTTICACGLLIPCILACKVGVEYGECCCVPLLPGALTAMRTGLREQLRIKGCVCCDWAAFCFCCPCALCQMARELKGPC</sequence>